<evidence type="ECO:0000313" key="1">
    <source>
        <dbReference type="EMBL" id="TWF56975.1"/>
    </source>
</evidence>
<comment type="caution">
    <text evidence="1">The sequence shown here is derived from an EMBL/GenBank/DDBJ whole genome shotgun (WGS) entry which is preliminary data.</text>
</comment>
<dbReference type="EMBL" id="VIWP01000002">
    <property type="protein sequence ID" value="TWF56975.1"/>
    <property type="molecule type" value="Genomic_DNA"/>
</dbReference>
<accession>A0A561R2Y1</accession>
<sequence>MTVILTPIRALRESFYQINAAVSASRSYSCESSSAACKRDPASAAIFF</sequence>
<gene>
    <name evidence="1" type="ORF">FHW37_102615</name>
</gene>
<dbReference type="AlphaFoldDB" id="A0A561R2Y1"/>
<dbReference type="RefSeq" id="WP_186458192.1">
    <property type="nucleotide sequence ID" value="NZ_VIWP01000002.1"/>
</dbReference>
<reference evidence="1 2" key="1">
    <citation type="submission" date="2019-06" db="EMBL/GenBank/DDBJ databases">
        <title>Sorghum-associated microbial communities from plants grown in Nebraska, USA.</title>
        <authorList>
            <person name="Schachtman D."/>
        </authorList>
    </citation>
    <scope>NUCLEOTIDE SEQUENCE [LARGE SCALE GENOMIC DNA]</scope>
    <source>
        <strain evidence="1 2">1225</strain>
    </source>
</reference>
<dbReference type="Proteomes" id="UP000320653">
    <property type="component" value="Unassembled WGS sequence"/>
</dbReference>
<name>A0A561R2Y1_9HYPH</name>
<keyword evidence="2" id="KW-1185">Reference proteome</keyword>
<proteinExistence type="predicted"/>
<organism evidence="1 2">
    <name type="scientific">Neorhizobium alkalisoli</name>
    <dbReference type="NCBI Taxonomy" id="528178"/>
    <lineage>
        <taxon>Bacteria</taxon>
        <taxon>Pseudomonadati</taxon>
        <taxon>Pseudomonadota</taxon>
        <taxon>Alphaproteobacteria</taxon>
        <taxon>Hyphomicrobiales</taxon>
        <taxon>Rhizobiaceae</taxon>
        <taxon>Rhizobium/Agrobacterium group</taxon>
        <taxon>Neorhizobium</taxon>
    </lineage>
</organism>
<evidence type="ECO:0000313" key="2">
    <source>
        <dbReference type="Proteomes" id="UP000320653"/>
    </source>
</evidence>
<protein>
    <submittedName>
        <fullName evidence="1">Uncharacterized protein</fullName>
    </submittedName>
</protein>